<gene>
    <name evidence="1" type="ORF">AUJ66_00975</name>
</gene>
<comment type="caution">
    <text evidence="1">The sequence shown here is derived from an EMBL/GenBank/DDBJ whole genome shotgun (WGS) entry which is preliminary data.</text>
</comment>
<name>A0A1J4SK25_9BACT</name>
<organism evidence="1 2">
    <name type="scientific">Candidatus Desantisbacteria bacterium CG1_02_38_46</name>
    <dbReference type="NCBI Taxonomy" id="1817893"/>
    <lineage>
        <taxon>Bacteria</taxon>
        <taxon>Candidatus Desantisiibacteriota</taxon>
    </lineage>
</organism>
<accession>A0A1J4SK25</accession>
<dbReference type="Proteomes" id="UP000182278">
    <property type="component" value="Unassembled WGS sequence"/>
</dbReference>
<evidence type="ECO:0000313" key="1">
    <source>
        <dbReference type="EMBL" id="OIN98398.1"/>
    </source>
</evidence>
<dbReference type="STRING" id="1817893.AUJ66_00975"/>
<proteinExistence type="predicted"/>
<reference evidence="1 2" key="1">
    <citation type="journal article" date="2016" name="Environ. Microbiol.">
        <title>Genomic resolution of a cold subsurface aquifer community provides metabolic insights for novel microbes adapted to high CO concentrations.</title>
        <authorList>
            <person name="Probst A.J."/>
            <person name="Castelle C.J."/>
            <person name="Singh A."/>
            <person name="Brown C.T."/>
            <person name="Anantharaman K."/>
            <person name="Sharon I."/>
            <person name="Hug L.A."/>
            <person name="Burstein D."/>
            <person name="Emerson J.B."/>
            <person name="Thomas B.C."/>
            <person name="Banfield J.F."/>
        </authorList>
    </citation>
    <scope>NUCLEOTIDE SEQUENCE [LARGE SCALE GENOMIC DNA]</scope>
    <source>
        <strain evidence="1">CG1_02_38_46</strain>
    </source>
</reference>
<dbReference type="AlphaFoldDB" id="A0A1J4SK25"/>
<dbReference type="EMBL" id="MNUO01000013">
    <property type="protein sequence ID" value="OIN98398.1"/>
    <property type="molecule type" value="Genomic_DNA"/>
</dbReference>
<protein>
    <submittedName>
        <fullName evidence="1">Uncharacterized protein</fullName>
    </submittedName>
</protein>
<sequence length="126" mass="13336">MAKRVQFPFFTISLHKDIITIPMSFETGEQTTTKIYFPKAVTINKIRSIVMKALAATDAGTITCGNSVGASAGGVVTVALSSALNTENSATPTTNNTVAADSYYYLTSAKTTAGGKVLVTLEYTER</sequence>
<evidence type="ECO:0000313" key="2">
    <source>
        <dbReference type="Proteomes" id="UP000182278"/>
    </source>
</evidence>